<accession>A0A2P2L384</accession>
<proteinExistence type="predicted"/>
<dbReference type="EMBL" id="GGEC01031960">
    <property type="protein sequence ID" value="MBX12444.1"/>
    <property type="molecule type" value="Transcribed_RNA"/>
</dbReference>
<dbReference type="AlphaFoldDB" id="A0A2P2L384"/>
<organism evidence="1">
    <name type="scientific">Rhizophora mucronata</name>
    <name type="common">Asiatic mangrove</name>
    <dbReference type="NCBI Taxonomy" id="61149"/>
    <lineage>
        <taxon>Eukaryota</taxon>
        <taxon>Viridiplantae</taxon>
        <taxon>Streptophyta</taxon>
        <taxon>Embryophyta</taxon>
        <taxon>Tracheophyta</taxon>
        <taxon>Spermatophyta</taxon>
        <taxon>Magnoliopsida</taxon>
        <taxon>eudicotyledons</taxon>
        <taxon>Gunneridae</taxon>
        <taxon>Pentapetalae</taxon>
        <taxon>rosids</taxon>
        <taxon>fabids</taxon>
        <taxon>Malpighiales</taxon>
        <taxon>Rhizophoraceae</taxon>
        <taxon>Rhizophora</taxon>
    </lineage>
</organism>
<name>A0A2P2L384_RHIMU</name>
<protein>
    <submittedName>
        <fullName evidence="1">DNA mismatch repair protein PMS1</fullName>
    </submittedName>
</protein>
<reference evidence="1" key="1">
    <citation type="submission" date="2018-02" db="EMBL/GenBank/DDBJ databases">
        <title>Rhizophora mucronata_Transcriptome.</title>
        <authorList>
            <person name="Meera S.P."/>
            <person name="Sreeshan A."/>
            <person name="Augustine A."/>
        </authorList>
    </citation>
    <scope>NUCLEOTIDE SEQUENCE</scope>
    <source>
        <tissue evidence="1">Leaf</tissue>
    </source>
</reference>
<sequence length="35" mass="3837">MVDPPCAIWLTLHPSTKNQMYMIQACDGPTLNSGC</sequence>
<evidence type="ECO:0000313" key="1">
    <source>
        <dbReference type="EMBL" id="MBX12444.1"/>
    </source>
</evidence>